<feature type="region of interest" description="Disordered" evidence="1">
    <location>
        <begin position="133"/>
        <end position="152"/>
    </location>
</feature>
<evidence type="ECO:0000313" key="3">
    <source>
        <dbReference type="Proteomes" id="UP000593567"/>
    </source>
</evidence>
<reference evidence="2" key="1">
    <citation type="submission" date="2020-06" db="EMBL/GenBank/DDBJ databases">
        <title>Draft genome of Bugula neritina, a colonial animal packing powerful symbionts and potential medicines.</title>
        <authorList>
            <person name="Rayko M."/>
        </authorList>
    </citation>
    <scope>NUCLEOTIDE SEQUENCE [LARGE SCALE GENOMIC DNA]</scope>
    <source>
        <strain evidence="2">Kwan_BN1</strain>
    </source>
</reference>
<sequence>MTEVAAQSVIRFRIGSEDLDFTDTDKLIPDVESPLTPLTPAVKQQETLQLANGTPQIPLVSQQQTGVGSPTLKSDSAGTTCIHKKSDYRKSYQCNNACDVLGGCETSVSNGQENISLQTITIENCSEKEAVPLAKPSASDNLNPASRKSSSSKWNELFIKVAKEMKPK</sequence>
<comment type="caution">
    <text evidence="2">The sequence shown here is derived from an EMBL/GenBank/DDBJ whole genome shotgun (WGS) entry which is preliminary data.</text>
</comment>
<accession>A0A7J7J0E6</accession>
<protein>
    <submittedName>
        <fullName evidence="2">Uncharacterized protein</fullName>
    </submittedName>
</protein>
<dbReference type="EMBL" id="VXIV02003216">
    <property type="protein sequence ID" value="KAF6019662.1"/>
    <property type="molecule type" value="Genomic_DNA"/>
</dbReference>
<evidence type="ECO:0000256" key="1">
    <source>
        <dbReference type="SAM" id="MobiDB-lite"/>
    </source>
</evidence>
<proteinExistence type="predicted"/>
<name>A0A7J7J0E6_BUGNE</name>
<keyword evidence="3" id="KW-1185">Reference proteome</keyword>
<feature type="compositionally biased region" description="Polar residues" evidence="1">
    <location>
        <begin position="138"/>
        <end position="152"/>
    </location>
</feature>
<gene>
    <name evidence="2" type="ORF">EB796_022025</name>
</gene>
<organism evidence="2 3">
    <name type="scientific">Bugula neritina</name>
    <name type="common">Brown bryozoan</name>
    <name type="synonym">Sertularia neritina</name>
    <dbReference type="NCBI Taxonomy" id="10212"/>
    <lineage>
        <taxon>Eukaryota</taxon>
        <taxon>Metazoa</taxon>
        <taxon>Spiralia</taxon>
        <taxon>Lophotrochozoa</taxon>
        <taxon>Bryozoa</taxon>
        <taxon>Gymnolaemata</taxon>
        <taxon>Cheilostomatida</taxon>
        <taxon>Flustrina</taxon>
        <taxon>Buguloidea</taxon>
        <taxon>Bugulidae</taxon>
        <taxon>Bugula</taxon>
    </lineage>
</organism>
<evidence type="ECO:0000313" key="2">
    <source>
        <dbReference type="EMBL" id="KAF6019662.1"/>
    </source>
</evidence>
<dbReference type="AlphaFoldDB" id="A0A7J7J0E6"/>
<dbReference type="Proteomes" id="UP000593567">
    <property type="component" value="Unassembled WGS sequence"/>
</dbReference>